<protein>
    <submittedName>
        <fullName evidence="1">Uncharacterized protein</fullName>
    </submittedName>
</protein>
<organism evidence="1 2">
    <name type="scientific">Qipengyuania citrea LAMA 915</name>
    <dbReference type="NCBI Taxonomy" id="1306953"/>
    <lineage>
        <taxon>Bacteria</taxon>
        <taxon>Pseudomonadati</taxon>
        <taxon>Pseudomonadota</taxon>
        <taxon>Alphaproteobacteria</taxon>
        <taxon>Sphingomonadales</taxon>
        <taxon>Erythrobacteraceae</taxon>
        <taxon>Qipengyuania</taxon>
    </lineage>
</organism>
<comment type="caution">
    <text evidence="1">The sequence shown here is derived from an EMBL/GenBank/DDBJ whole genome shotgun (WGS) entry which is preliminary data.</text>
</comment>
<evidence type="ECO:0000313" key="2">
    <source>
        <dbReference type="Proteomes" id="UP000037446"/>
    </source>
</evidence>
<gene>
    <name evidence="1" type="ORF">J121_426</name>
</gene>
<accession>A0A0L1KFL9</accession>
<dbReference type="Proteomes" id="UP000037446">
    <property type="component" value="Unassembled WGS sequence"/>
</dbReference>
<dbReference type="STRING" id="1306953.J121_426"/>
<sequence length="73" mass="7750">MSAHRPVSQWLRAIADCSVLRVGFDDEALIEAIDLGLIDAEPVEGNDDALDCRLTGRGSAALANQVTPKKMAA</sequence>
<dbReference type="PATRIC" id="fig|1306953.7.peg.431"/>
<dbReference type="EMBL" id="JYNE01000022">
    <property type="protein sequence ID" value="KNH02642.1"/>
    <property type="molecule type" value="Genomic_DNA"/>
</dbReference>
<evidence type="ECO:0000313" key="1">
    <source>
        <dbReference type="EMBL" id="KNH02642.1"/>
    </source>
</evidence>
<proteinExistence type="predicted"/>
<dbReference type="AlphaFoldDB" id="A0A0L1KFL9"/>
<dbReference type="RefSeq" id="WP_050600058.1">
    <property type="nucleotide sequence ID" value="NZ_JYNE01000022.1"/>
</dbReference>
<reference evidence="1" key="1">
    <citation type="submission" date="2015-02" db="EMBL/GenBank/DDBJ databases">
        <authorList>
            <person name="Chooi Y.-H."/>
        </authorList>
    </citation>
    <scope>NUCLEOTIDE SEQUENCE [LARGE SCALE GENOMIC DNA]</scope>
    <source>
        <strain evidence="1">LAMA 915</strain>
    </source>
</reference>
<name>A0A0L1KFL9_9SPHN</name>